<gene>
    <name evidence="1" type="ORF">G3M78_03210</name>
</gene>
<dbReference type="PANTHER" id="PTHR36456">
    <property type="entry name" value="UPF0232 PROTEIN SCO3875"/>
    <property type="match status" value="1"/>
</dbReference>
<dbReference type="EMBL" id="CP048620">
    <property type="protein sequence ID" value="QPJ64457.1"/>
    <property type="molecule type" value="Genomic_DNA"/>
</dbReference>
<sequence length="120" mass="13472">MNRGKKKQTGWTPLGKVLATALSMETLNQTEPVEWCIFQWPQVVGPEIAKISHVSALSGATLKIVLVEPEWLAPLKALETRLVEDMNLKAGKEFLNHIRFKVETRHAALCAEPERKTAKQ</sequence>
<evidence type="ECO:0000313" key="1">
    <source>
        <dbReference type="EMBL" id="QPJ64457.1"/>
    </source>
</evidence>
<proteinExistence type="predicted"/>
<dbReference type="PANTHER" id="PTHR36456:SF1">
    <property type="entry name" value="UPF0232 PROTEIN SCO3875"/>
    <property type="match status" value="1"/>
</dbReference>
<organism evidence="1 2">
    <name type="scientific">Candidatus Nitrohelix vancouverensis</name>
    <dbReference type="NCBI Taxonomy" id="2705534"/>
    <lineage>
        <taxon>Bacteria</taxon>
        <taxon>Pseudomonadati</taxon>
        <taxon>Nitrospinota/Tectimicrobiota group</taxon>
        <taxon>Nitrospinota</taxon>
        <taxon>Nitrospinia</taxon>
        <taxon>Nitrospinales</taxon>
        <taxon>Nitrospinaceae</taxon>
        <taxon>Candidatus Nitrohelix</taxon>
    </lineage>
</organism>
<protein>
    <submittedName>
        <fullName evidence="1">DUF721 domain-containing protein</fullName>
    </submittedName>
</protein>
<evidence type="ECO:0000313" key="2">
    <source>
        <dbReference type="Proteomes" id="UP000594464"/>
    </source>
</evidence>
<dbReference type="Pfam" id="PF05258">
    <property type="entry name" value="DciA"/>
    <property type="match status" value="1"/>
</dbReference>
<name>A0A7T0C0W4_9BACT</name>
<dbReference type="KEGG" id="nva:G3M78_03210"/>
<dbReference type="InterPro" id="IPR007922">
    <property type="entry name" value="DciA-like"/>
</dbReference>
<reference evidence="2" key="1">
    <citation type="submission" date="2020-02" db="EMBL/GenBank/DDBJ databases">
        <title>Genomic and physiological characterization of two novel Nitrospinaceae genera.</title>
        <authorList>
            <person name="Mueller A.J."/>
            <person name="Jung M.-Y."/>
            <person name="Strachan C.R."/>
            <person name="Herbold C.W."/>
            <person name="Kirkegaard R.H."/>
            <person name="Daims H."/>
        </authorList>
    </citation>
    <scope>NUCLEOTIDE SEQUENCE [LARGE SCALE GENOMIC DNA]</scope>
</reference>
<dbReference type="AlphaFoldDB" id="A0A7T0C0W4"/>
<dbReference type="Proteomes" id="UP000594464">
    <property type="component" value="Chromosome"/>
</dbReference>
<accession>A0A7T0C0W4</accession>